<dbReference type="InterPro" id="IPR003661">
    <property type="entry name" value="HisK_dim/P_dom"/>
</dbReference>
<name>A0A381I9K3_CLODI</name>
<dbReference type="Gene3D" id="1.10.287.130">
    <property type="match status" value="1"/>
</dbReference>
<accession>A0A381I9K3</accession>
<evidence type="ECO:0000256" key="1">
    <source>
        <dbReference type="ARBA" id="ARBA00000085"/>
    </source>
</evidence>
<keyword evidence="4" id="KW-0418">Kinase</keyword>
<protein>
    <recommendedName>
        <fullName evidence="2">histidine kinase</fullName>
        <ecNumber evidence="2">2.7.13.3</ecNumber>
    </recommendedName>
</protein>
<comment type="catalytic activity">
    <reaction evidence="1">
        <text>ATP + protein L-histidine = ADP + protein N-phospho-L-histidine.</text>
        <dbReference type="EC" id="2.7.13.3"/>
    </reaction>
</comment>
<reference evidence="4" key="1">
    <citation type="submission" date="2018-06" db="EMBL/GenBank/DDBJ databases">
        <authorList>
            <consortium name="Pathogen Informatics"/>
            <person name="Doyle S."/>
        </authorList>
    </citation>
    <scope>NUCLEOTIDE SEQUENCE</scope>
    <source>
        <strain evidence="4">NCTC13307</strain>
    </source>
</reference>
<dbReference type="InterPro" id="IPR036097">
    <property type="entry name" value="HisK_dim/P_sf"/>
</dbReference>
<feature type="domain" description="Signal transduction histidine kinase dimerisation/phosphoacceptor" evidence="3">
    <location>
        <begin position="76"/>
        <end position="113"/>
    </location>
</feature>
<dbReference type="Pfam" id="PF00512">
    <property type="entry name" value="HisKA"/>
    <property type="match status" value="1"/>
</dbReference>
<gene>
    <name evidence="4" type="primary">saeS_1</name>
    <name evidence="4" type="ORF">NCTC13307_02079</name>
</gene>
<evidence type="ECO:0000259" key="3">
    <source>
        <dbReference type="Pfam" id="PF00512"/>
    </source>
</evidence>
<dbReference type="AlphaFoldDB" id="A0A381I9K3"/>
<dbReference type="EC" id="2.7.13.3" evidence="2"/>
<evidence type="ECO:0000256" key="2">
    <source>
        <dbReference type="ARBA" id="ARBA00012438"/>
    </source>
</evidence>
<proteinExistence type="predicted"/>
<organism evidence="4">
    <name type="scientific">Clostridioides difficile</name>
    <name type="common">Peptoclostridium difficile</name>
    <dbReference type="NCBI Taxonomy" id="1496"/>
    <lineage>
        <taxon>Bacteria</taxon>
        <taxon>Bacillati</taxon>
        <taxon>Bacillota</taxon>
        <taxon>Clostridia</taxon>
        <taxon>Peptostreptococcales</taxon>
        <taxon>Peptostreptococcaceae</taxon>
        <taxon>Clostridioides</taxon>
    </lineage>
</organism>
<dbReference type="GO" id="GO:0000155">
    <property type="term" value="F:phosphorelay sensor kinase activity"/>
    <property type="evidence" value="ECO:0007669"/>
    <property type="project" value="InterPro"/>
</dbReference>
<evidence type="ECO:0000313" key="4">
    <source>
        <dbReference type="EMBL" id="SUY24097.1"/>
    </source>
</evidence>
<dbReference type="EMBL" id="UFWD01000001">
    <property type="protein sequence ID" value="SUY24097.1"/>
    <property type="molecule type" value="Genomic_DNA"/>
</dbReference>
<dbReference type="CDD" id="cd00082">
    <property type="entry name" value="HisKA"/>
    <property type="match status" value="1"/>
</dbReference>
<dbReference type="SUPFAM" id="SSF47384">
    <property type="entry name" value="Homodimeric domain of signal transducing histidine kinase"/>
    <property type="match status" value="1"/>
</dbReference>
<keyword evidence="4" id="KW-0808">Transferase</keyword>
<sequence length="129" mass="15211">MILAMVIVFFIIFRVYLNWFTKYFSEINQGIDSLIKEDVGEVALSPELLAIEKKINSIKHILEQRKFETQMAEQRKNELIVYLAHDLKTPLTSVIGYLTLLRDESQISEELAKKIFIYFVWIRQSVLKI</sequence>